<dbReference type="Proteomes" id="UP000560658">
    <property type="component" value="Unassembled WGS sequence"/>
</dbReference>
<gene>
    <name evidence="1" type="ORF">GGR06_004172</name>
</gene>
<keyword evidence="2" id="KW-1185">Reference proteome</keyword>
<dbReference type="PROSITE" id="PS51257">
    <property type="entry name" value="PROKAR_LIPOPROTEIN"/>
    <property type="match status" value="1"/>
</dbReference>
<sequence length="51" mass="5664">MSRNNIDNQYFNATSFQTGATSCQPPEIPLPYGKTGVLSFRINSNAELKNQ</sequence>
<accession>A0A840D788</accession>
<organism evidence="1 2">
    <name type="scientific">Bacteroides reticulotermitis</name>
    <dbReference type="NCBI Taxonomy" id="1133319"/>
    <lineage>
        <taxon>Bacteria</taxon>
        <taxon>Pseudomonadati</taxon>
        <taxon>Bacteroidota</taxon>
        <taxon>Bacteroidia</taxon>
        <taxon>Bacteroidales</taxon>
        <taxon>Bacteroidaceae</taxon>
        <taxon>Bacteroides</taxon>
    </lineage>
</organism>
<name>A0A840D788_9BACE</name>
<evidence type="ECO:0000313" key="2">
    <source>
        <dbReference type="Proteomes" id="UP000560658"/>
    </source>
</evidence>
<dbReference type="EMBL" id="JACIER010000029">
    <property type="protein sequence ID" value="MBB4046338.1"/>
    <property type="molecule type" value="Genomic_DNA"/>
</dbReference>
<comment type="caution">
    <text evidence="1">The sequence shown here is derived from an EMBL/GenBank/DDBJ whole genome shotgun (WGS) entry which is preliminary data.</text>
</comment>
<reference evidence="1" key="1">
    <citation type="submission" date="2020-08" db="EMBL/GenBank/DDBJ databases">
        <title>Genomic Encyclopedia of Type Strains, Phase IV (KMG-IV): sequencing the most valuable type-strain genomes for metagenomic binning, comparative biology and taxonomic classification.</title>
        <authorList>
            <person name="Goeker M."/>
        </authorList>
    </citation>
    <scope>NUCLEOTIDE SEQUENCE [LARGE SCALE GENOMIC DNA]</scope>
    <source>
        <strain evidence="1">DSM 105720</strain>
    </source>
</reference>
<protein>
    <submittedName>
        <fullName evidence="1">Uncharacterized protein</fullName>
    </submittedName>
</protein>
<dbReference type="AlphaFoldDB" id="A0A840D788"/>
<proteinExistence type="predicted"/>
<evidence type="ECO:0000313" key="1">
    <source>
        <dbReference type="EMBL" id="MBB4046338.1"/>
    </source>
</evidence>
<dbReference type="RefSeq" id="WP_158332245.1">
    <property type="nucleotide sequence ID" value="NZ_JACIER010000029.1"/>
</dbReference>